<evidence type="ECO:0000313" key="6">
    <source>
        <dbReference type="Proteomes" id="UP000435910"/>
    </source>
</evidence>
<keyword evidence="1" id="KW-0547">Nucleotide-binding</keyword>
<feature type="coiled-coil region" evidence="3">
    <location>
        <begin position="269"/>
        <end position="296"/>
    </location>
</feature>
<dbReference type="Pfam" id="PF00005">
    <property type="entry name" value="ABC_tran"/>
    <property type="match status" value="2"/>
</dbReference>
<feature type="domain" description="ABC transporter" evidence="4">
    <location>
        <begin position="26"/>
        <end position="280"/>
    </location>
</feature>
<evidence type="ECO:0000256" key="3">
    <source>
        <dbReference type="SAM" id="Coils"/>
    </source>
</evidence>
<dbReference type="CDD" id="cd03221">
    <property type="entry name" value="ABCF_EF-3"/>
    <property type="match status" value="2"/>
</dbReference>
<dbReference type="PROSITE" id="PS00211">
    <property type="entry name" value="ABC_TRANSPORTER_1"/>
    <property type="match status" value="2"/>
</dbReference>
<dbReference type="EMBL" id="NILC01000023">
    <property type="protein sequence ID" value="TWL27658.1"/>
    <property type="molecule type" value="Genomic_DNA"/>
</dbReference>
<name>A0A8B5YC18_BACLI</name>
<dbReference type="PANTHER" id="PTHR42855">
    <property type="entry name" value="ABC TRANSPORTER ATP-BINDING SUBUNIT"/>
    <property type="match status" value="1"/>
</dbReference>
<dbReference type="Pfam" id="PF12848">
    <property type="entry name" value="ABC_tran_Xtn"/>
    <property type="match status" value="1"/>
</dbReference>
<sequence>MLHAVLFRWLVFSKISLKERIIMSIVHVTNLTHIYGDRMIFQDAGFRLLKGEHAGLVGANGAGKSTLLRILTGSLLPDHGNIEWQPNIRVGFLEQHAKLTEGTTILQYMEKAYGRLFEIEKEMNGLAEKMADAGDNLEAVLKRYGELQAELEASGFYQIGTKIEDAAQGLGLAEIGLDQDVTALSGGQRTKLLLAKLLLEEPDVLLLDEPTNYLDAAHIEWLTGYLKNYEHAFLVISHDERFLNEITTVTFHLEHHVIKRYSGNYQYFLKEYAQIRAQAEAAYAKQNREIKKLEAFIDRNRVRKAKQAKSREKALRKIKRIEKPTDSYVPSFAFKTGRNPAMTVLKTENLEAGYTVPLFKPLSLTVRRGDKIAIIGENGAGKSTLIKTLLGDLKPLSGIVTAGQHLQAAYFRQESPASHDTPLEKLRAFYPDLPEKDIRQTLAVSGLTPKHISQPLFTLSGGEQAKVRLAELMLSNSNLLVLDEPTNHLDASAKHALKQALCDYKGTILLVSHEPAFYEDWVTHIWQIEAWRR</sequence>
<comment type="caution">
    <text evidence="5">The sequence shown here is derived from an EMBL/GenBank/DDBJ whole genome shotgun (WGS) entry which is preliminary data.</text>
</comment>
<dbReference type="SUPFAM" id="SSF52540">
    <property type="entry name" value="P-loop containing nucleoside triphosphate hydrolases"/>
    <property type="match status" value="2"/>
</dbReference>
<gene>
    <name evidence="5" type="ORF">CHCC16736_2979</name>
</gene>
<keyword evidence="3" id="KW-0175">Coiled coil</keyword>
<keyword evidence="2 5" id="KW-0067">ATP-binding</keyword>
<dbReference type="AlphaFoldDB" id="A0A8B5YC18"/>
<dbReference type="InterPro" id="IPR003593">
    <property type="entry name" value="AAA+_ATPase"/>
</dbReference>
<dbReference type="SMART" id="SM00382">
    <property type="entry name" value="AAA"/>
    <property type="match status" value="2"/>
</dbReference>
<dbReference type="InterPro" id="IPR003439">
    <property type="entry name" value="ABC_transporter-like_ATP-bd"/>
</dbReference>
<evidence type="ECO:0000256" key="1">
    <source>
        <dbReference type="ARBA" id="ARBA00022741"/>
    </source>
</evidence>
<dbReference type="Proteomes" id="UP000435910">
    <property type="component" value="Unassembled WGS sequence"/>
</dbReference>
<feature type="domain" description="ABC transporter" evidence="4">
    <location>
        <begin position="339"/>
        <end position="530"/>
    </location>
</feature>
<reference evidence="5 6" key="1">
    <citation type="submission" date="2019-06" db="EMBL/GenBank/DDBJ databases">
        <title>Genome sequence analysis of &gt;100 Bacillus licheniformis strains suggests intrinsic resistance to this species.</title>
        <authorList>
            <person name="Wels M."/>
            <person name="Siezen R.J."/>
            <person name="Johansen E."/>
            <person name="Stuer-Lauridsen B."/>
            <person name="Bjerre K."/>
            <person name="Nielsen B.K.K."/>
        </authorList>
    </citation>
    <scope>NUCLEOTIDE SEQUENCE [LARGE SCALE GENOMIC DNA]</scope>
    <source>
        <strain evidence="5 6">BAC-16736</strain>
    </source>
</reference>
<dbReference type="GO" id="GO:0016887">
    <property type="term" value="F:ATP hydrolysis activity"/>
    <property type="evidence" value="ECO:0007669"/>
    <property type="project" value="InterPro"/>
</dbReference>
<dbReference type="OMA" id="HVKVGFL"/>
<dbReference type="GO" id="GO:0005524">
    <property type="term" value="F:ATP binding"/>
    <property type="evidence" value="ECO:0007669"/>
    <property type="project" value="UniProtKB-KW"/>
</dbReference>
<dbReference type="InterPro" id="IPR032781">
    <property type="entry name" value="ABC_tran_Xtn"/>
</dbReference>
<evidence type="ECO:0000256" key="2">
    <source>
        <dbReference type="ARBA" id="ARBA00022840"/>
    </source>
</evidence>
<dbReference type="InterPro" id="IPR017871">
    <property type="entry name" value="ABC_transporter-like_CS"/>
</dbReference>
<proteinExistence type="predicted"/>
<dbReference type="InterPro" id="IPR051309">
    <property type="entry name" value="ABCF_ATPase"/>
</dbReference>
<dbReference type="Gene3D" id="3.40.50.300">
    <property type="entry name" value="P-loop containing nucleotide triphosphate hydrolases"/>
    <property type="match status" value="2"/>
</dbReference>
<organism evidence="5 6">
    <name type="scientific">Bacillus licheniformis</name>
    <dbReference type="NCBI Taxonomy" id="1402"/>
    <lineage>
        <taxon>Bacteria</taxon>
        <taxon>Bacillati</taxon>
        <taxon>Bacillota</taxon>
        <taxon>Bacilli</taxon>
        <taxon>Bacillales</taxon>
        <taxon>Bacillaceae</taxon>
        <taxon>Bacillus</taxon>
    </lineage>
</organism>
<dbReference type="FunFam" id="3.40.50.300:FF:000011">
    <property type="entry name" value="Putative ABC transporter ATP-binding component"/>
    <property type="match status" value="1"/>
</dbReference>
<dbReference type="InterPro" id="IPR027417">
    <property type="entry name" value="P-loop_NTPase"/>
</dbReference>
<dbReference type="PROSITE" id="PS50893">
    <property type="entry name" value="ABC_TRANSPORTER_2"/>
    <property type="match status" value="2"/>
</dbReference>
<evidence type="ECO:0000259" key="4">
    <source>
        <dbReference type="PROSITE" id="PS50893"/>
    </source>
</evidence>
<dbReference type="PANTHER" id="PTHR42855:SF2">
    <property type="entry name" value="DRUG RESISTANCE ABC TRANSPORTER,ATP-BINDING PROTEIN"/>
    <property type="match status" value="1"/>
</dbReference>
<protein>
    <submittedName>
        <fullName evidence="5">Putative ABC transporter ATP-binding protein YbiT</fullName>
    </submittedName>
</protein>
<evidence type="ECO:0000313" key="5">
    <source>
        <dbReference type="EMBL" id="TWL27658.1"/>
    </source>
</evidence>
<accession>A0A8B5YC18</accession>